<evidence type="ECO:0000256" key="6">
    <source>
        <dbReference type="ARBA" id="ARBA00023033"/>
    </source>
</evidence>
<dbReference type="Pfam" id="PF00067">
    <property type="entry name" value="p450"/>
    <property type="match status" value="1"/>
</dbReference>
<dbReference type="InterPro" id="IPR002401">
    <property type="entry name" value="Cyt_P450_E_grp-I"/>
</dbReference>
<dbReference type="GO" id="GO:0005506">
    <property type="term" value="F:iron ion binding"/>
    <property type="evidence" value="ECO:0007669"/>
    <property type="project" value="InterPro"/>
</dbReference>
<keyword evidence="10" id="KW-1185">Reference proteome</keyword>
<dbReference type="InterPro" id="IPR001128">
    <property type="entry name" value="Cyt_P450"/>
</dbReference>
<accession>A0A9P6GF58</accession>
<dbReference type="InterPro" id="IPR036396">
    <property type="entry name" value="Cyt_P450_sf"/>
</dbReference>
<sequence>MQSIYLLVGTLLACHGLYLFIKRRIHVRNLPPKYWTIDPFMNFDWIFSTAMNANMQLTLFEKYGHTYRLSKLTNPMATIITCHPESAYTILAGQDWGVEFRKPGMGQLLGSAFICTDGSEWKRSRKMIRPAFNRPNIDNFDVLEGVADKIIANIEAADGNVEMGSLMYDALMHSSMQFILGLDSTVENDGRPMDVQTFSKLWQEGLLGMGIRLLLGGSFSKTFLPKARYQDVCNRIHSFIDFAIDACGKEGSDSAKKTKTMAEIVKPQAEDRADARSQLAQTLLASQDTTGVLTCNVFHLLSSRPNVWAQLRKEVSSAGPELLTWEGLRLNTTIQNILLETLRLRPVFPQTGRFAIRDTVLPSGGGPNHDQPLLVPAGTFAISSSWGVHVSKEIYGPDADEWKPDRWNNFKPGSSEFLAFGAGRRACVGKDKALAEAAYLLVRLVKRFESFESRTPEWKPDATFSMKNKKGYQITFKVQDGSGQDKNIM</sequence>
<proteinExistence type="inferred from homology"/>
<evidence type="ECO:0000313" key="9">
    <source>
        <dbReference type="EMBL" id="KAF9734541.1"/>
    </source>
</evidence>
<keyword evidence="3 7" id="KW-0479">Metal-binding</keyword>
<dbReference type="EMBL" id="WJXW01000007">
    <property type="protein sequence ID" value="KAF9734541.1"/>
    <property type="molecule type" value="Genomic_DNA"/>
</dbReference>
<dbReference type="SUPFAM" id="SSF48264">
    <property type="entry name" value="Cytochrome P450"/>
    <property type="match status" value="1"/>
</dbReference>
<dbReference type="PRINTS" id="PR00385">
    <property type="entry name" value="P450"/>
</dbReference>
<dbReference type="Proteomes" id="UP000756921">
    <property type="component" value="Unassembled WGS sequence"/>
</dbReference>
<dbReference type="Gene3D" id="1.10.630.10">
    <property type="entry name" value="Cytochrome P450"/>
    <property type="match status" value="1"/>
</dbReference>
<organism evidence="9 10">
    <name type="scientific">Paraphaeosphaeria minitans</name>
    <dbReference type="NCBI Taxonomy" id="565426"/>
    <lineage>
        <taxon>Eukaryota</taxon>
        <taxon>Fungi</taxon>
        <taxon>Dikarya</taxon>
        <taxon>Ascomycota</taxon>
        <taxon>Pezizomycotina</taxon>
        <taxon>Dothideomycetes</taxon>
        <taxon>Pleosporomycetidae</taxon>
        <taxon>Pleosporales</taxon>
        <taxon>Massarineae</taxon>
        <taxon>Didymosphaeriaceae</taxon>
        <taxon>Paraphaeosphaeria</taxon>
    </lineage>
</organism>
<dbReference type="PROSITE" id="PS00086">
    <property type="entry name" value="CYTOCHROME_P450"/>
    <property type="match status" value="1"/>
</dbReference>
<reference evidence="9" key="1">
    <citation type="journal article" date="2020" name="Mol. Plant Microbe Interact.">
        <title>Genome Sequence of the Biocontrol Agent Coniothyrium minitans strain Conio (IMI 134523).</title>
        <authorList>
            <person name="Patel D."/>
            <person name="Shittu T.A."/>
            <person name="Baroncelli R."/>
            <person name="Muthumeenakshi S."/>
            <person name="Osborne T.H."/>
            <person name="Janganan T.K."/>
            <person name="Sreenivasaprasad S."/>
        </authorList>
    </citation>
    <scope>NUCLEOTIDE SEQUENCE</scope>
    <source>
        <strain evidence="9">Conio</strain>
    </source>
</reference>
<comment type="caution">
    <text evidence="9">The sequence shown here is derived from an EMBL/GenBank/DDBJ whole genome shotgun (WGS) entry which is preliminary data.</text>
</comment>
<keyword evidence="6 8" id="KW-0503">Monooxygenase</keyword>
<dbReference type="GO" id="GO:0004497">
    <property type="term" value="F:monooxygenase activity"/>
    <property type="evidence" value="ECO:0007669"/>
    <property type="project" value="UniProtKB-KW"/>
</dbReference>
<dbReference type="OrthoDB" id="1470350at2759"/>
<dbReference type="PANTHER" id="PTHR24287:SF17">
    <property type="entry name" value="P450, PUTATIVE (EUROFUNG)-RELATED"/>
    <property type="match status" value="1"/>
</dbReference>
<name>A0A9P6GF58_9PLEO</name>
<dbReference type="PRINTS" id="PR00463">
    <property type="entry name" value="EP450I"/>
</dbReference>
<evidence type="ECO:0000313" key="10">
    <source>
        <dbReference type="Proteomes" id="UP000756921"/>
    </source>
</evidence>
<dbReference type="AlphaFoldDB" id="A0A9P6GF58"/>
<evidence type="ECO:0000256" key="8">
    <source>
        <dbReference type="RuleBase" id="RU000461"/>
    </source>
</evidence>
<gene>
    <name evidence="9" type="ORF">PMIN01_07444</name>
</gene>
<keyword evidence="4 8" id="KW-0560">Oxidoreductase</keyword>
<dbReference type="InterPro" id="IPR047146">
    <property type="entry name" value="Cyt_P450_E_CYP52_fungi"/>
</dbReference>
<feature type="binding site" description="axial binding residue" evidence="7">
    <location>
        <position position="427"/>
    </location>
    <ligand>
        <name>heme</name>
        <dbReference type="ChEBI" id="CHEBI:30413"/>
    </ligand>
    <ligandPart>
        <name>Fe</name>
        <dbReference type="ChEBI" id="CHEBI:18248"/>
    </ligandPart>
</feature>
<evidence type="ECO:0000256" key="1">
    <source>
        <dbReference type="ARBA" id="ARBA00001971"/>
    </source>
</evidence>
<evidence type="ECO:0000256" key="3">
    <source>
        <dbReference type="ARBA" id="ARBA00022723"/>
    </source>
</evidence>
<protein>
    <submittedName>
        <fullName evidence="9">Cytochrome P450</fullName>
    </submittedName>
</protein>
<dbReference type="PANTHER" id="PTHR24287">
    <property type="entry name" value="P450, PUTATIVE (EUROFUNG)-RELATED"/>
    <property type="match status" value="1"/>
</dbReference>
<comment type="cofactor">
    <cofactor evidence="1 7">
        <name>heme</name>
        <dbReference type="ChEBI" id="CHEBI:30413"/>
    </cofactor>
</comment>
<keyword evidence="7 8" id="KW-0349">Heme</keyword>
<evidence type="ECO:0000256" key="5">
    <source>
        <dbReference type="ARBA" id="ARBA00023004"/>
    </source>
</evidence>
<evidence type="ECO:0000256" key="2">
    <source>
        <dbReference type="ARBA" id="ARBA00010617"/>
    </source>
</evidence>
<dbReference type="GO" id="GO:0016705">
    <property type="term" value="F:oxidoreductase activity, acting on paired donors, with incorporation or reduction of molecular oxygen"/>
    <property type="evidence" value="ECO:0007669"/>
    <property type="project" value="InterPro"/>
</dbReference>
<keyword evidence="5 7" id="KW-0408">Iron</keyword>
<evidence type="ECO:0000256" key="4">
    <source>
        <dbReference type="ARBA" id="ARBA00023002"/>
    </source>
</evidence>
<dbReference type="GO" id="GO:0020037">
    <property type="term" value="F:heme binding"/>
    <property type="evidence" value="ECO:0007669"/>
    <property type="project" value="InterPro"/>
</dbReference>
<comment type="similarity">
    <text evidence="2 8">Belongs to the cytochrome P450 family.</text>
</comment>
<evidence type="ECO:0000256" key="7">
    <source>
        <dbReference type="PIRSR" id="PIRSR602401-1"/>
    </source>
</evidence>
<dbReference type="InterPro" id="IPR017972">
    <property type="entry name" value="Cyt_P450_CS"/>
</dbReference>